<keyword evidence="2" id="KW-1185">Reference proteome</keyword>
<proteinExistence type="predicted"/>
<evidence type="ECO:0000313" key="2">
    <source>
        <dbReference type="Proteomes" id="UP000023152"/>
    </source>
</evidence>
<dbReference type="EMBL" id="ASPP01002021">
    <property type="protein sequence ID" value="ETO35035.1"/>
    <property type="molecule type" value="Genomic_DNA"/>
</dbReference>
<accession>X6P932</accession>
<organism evidence="1 2">
    <name type="scientific">Reticulomyxa filosa</name>
    <dbReference type="NCBI Taxonomy" id="46433"/>
    <lineage>
        <taxon>Eukaryota</taxon>
        <taxon>Sar</taxon>
        <taxon>Rhizaria</taxon>
        <taxon>Retaria</taxon>
        <taxon>Foraminifera</taxon>
        <taxon>Monothalamids</taxon>
        <taxon>Reticulomyxidae</taxon>
        <taxon>Reticulomyxa</taxon>
    </lineage>
</organism>
<evidence type="ECO:0000313" key="1">
    <source>
        <dbReference type="EMBL" id="ETO35035.1"/>
    </source>
</evidence>
<dbReference type="AlphaFoldDB" id="X6P932"/>
<protein>
    <submittedName>
        <fullName evidence="1">Uncharacterized protein</fullName>
    </submittedName>
</protein>
<reference evidence="1 2" key="1">
    <citation type="journal article" date="2013" name="Curr. Biol.">
        <title>The Genome of the Foraminiferan Reticulomyxa filosa.</title>
        <authorList>
            <person name="Glockner G."/>
            <person name="Hulsmann N."/>
            <person name="Schleicher M."/>
            <person name="Noegel A.A."/>
            <person name="Eichinger L."/>
            <person name="Gallinger C."/>
            <person name="Pawlowski J."/>
            <person name="Sierra R."/>
            <person name="Euteneuer U."/>
            <person name="Pillet L."/>
            <person name="Moustafa A."/>
            <person name="Platzer M."/>
            <person name="Groth M."/>
            <person name="Szafranski K."/>
            <person name="Schliwa M."/>
        </authorList>
    </citation>
    <scope>NUCLEOTIDE SEQUENCE [LARGE SCALE GENOMIC DNA]</scope>
</reference>
<name>X6P932_RETFI</name>
<dbReference type="Proteomes" id="UP000023152">
    <property type="component" value="Unassembled WGS sequence"/>
</dbReference>
<comment type="caution">
    <text evidence="1">The sequence shown here is derived from an EMBL/GenBank/DDBJ whole genome shotgun (WGS) entry which is preliminary data.</text>
</comment>
<sequence length="210" mass="24542">MKEFLVLDIDQCKRGVNELFDYYTQAFQSKIVQFYALQPLIQLLFVYLYSINQLPIHGCLASKVCPGSKPVPYEIFVDLLKSSHQSRIIGVKYLLHKIKVSLLEGRFSMDIMLGFLFIVSIYYHTSKNFRASPALERIYQYVTQNFEETTPVMRAVWNVVVPKALQLRGNFECFNKYVEEMDQTYTNTQTHKLIKRLLSDWSDVLVGQEN</sequence>
<gene>
    <name evidence="1" type="ORF">RFI_02040</name>
</gene>